<keyword evidence="3" id="KW-1185">Reference proteome</keyword>
<sequence>MATINLKAFPYSEDVTCPKCKNIITLYDPEGSEYCVCSSCNSFIRFIANDTPVIQKNAPPIKQQPVLKLGSVGLFNGYNFKVIGYIEKKEKDAGYAWREYILYNYEKGYANFAEYDGHWTFVAGKEFYPNLEKLSARSWEFIDFEDNEYNLFNKYTAITTAILGEFDWDILYEWAKTSEFVAPPNIIYKEQDKPGTSTADFYLGRYAEPREIADAFKTDIKLFPEKIGIGANQPSVHAKRWFSVYKLTPLLVVLVAVIGFISLYLNPQHMVMDNDFFILSDSTKVNEFKPFVTPSFTLDKSSSALEFSIKSDIDNNWLETTVVLVNEKDNQSWEVTESIEYYHGYEDGESWSEGSQEANVLLSGIPGGKYHLNIYPASGDTRNKSIHININANPVVWRNVWVTILLLCLYPLYAWLRMRNYEKRRWMNSDYSPYETDK</sequence>
<keyword evidence="1" id="KW-0812">Transmembrane</keyword>
<comment type="caution">
    <text evidence="2">The sequence shown here is derived from an EMBL/GenBank/DDBJ whole genome shotgun (WGS) entry which is preliminary data.</text>
</comment>
<protein>
    <submittedName>
        <fullName evidence="2">DUF4178 domain-containing protein</fullName>
    </submittedName>
</protein>
<dbReference type="EMBL" id="JACWMW010000002">
    <property type="protein sequence ID" value="MBD1385045.1"/>
    <property type="molecule type" value="Genomic_DNA"/>
</dbReference>
<organism evidence="2 3">
    <name type="scientific">Mucilaginibacter rigui</name>
    <dbReference type="NCBI Taxonomy" id="534635"/>
    <lineage>
        <taxon>Bacteria</taxon>
        <taxon>Pseudomonadati</taxon>
        <taxon>Bacteroidota</taxon>
        <taxon>Sphingobacteriia</taxon>
        <taxon>Sphingobacteriales</taxon>
        <taxon>Sphingobacteriaceae</taxon>
        <taxon>Mucilaginibacter</taxon>
    </lineage>
</organism>
<evidence type="ECO:0000256" key="1">
    <source>
        <dbReference type="SAM" id="Phobius"/>
    </source>
</evidence>
<name>A0ABR7X372_9SPHI</name>
<dbReference type="Proteomes" id="UP000618754">
    <property type="component" value="Unassembled WGS sequence"/>
</dbReference>
<reference evidence="2 3" key="1">
    <citation type="submission" date="2020-09" db="EMBL/GenBank/DDBJ databases">
        <title>Novel species of Mucilaginibacter isolated from a glacier on the Tibetan Plateau.</title>
        <authorList>
            <person name="Liu Q."/>
            <person name="Xin Y.-H."/>
        </authorList>
    </citation>
    <scope>NUCLEOTIDE SEQUENCE [LARGE SCALE GENOMIC DNA]</scope>
    <source>
        <strain evidence="2 3">CGMCC 1.13878</strain>
    </source>
</reference>
<keyword evidence="1" id="KW-1133">Transmembrane helix</keyword>
<dbReference type="RefSeq" id="WP_191174944.1">
    <property type="nucleotide sequence ID" value="NZ_JACWMW010000002.1"/>
</dbReference>
<accession>A0ABR7X372</accession>
<keyword evidence="1" id="KW-0472">Membrane</keyword>
<proteinExistence type="predicted"/>
<evidence type="ECO:0000313" key="2">
    <source>
        <dbReference type="EMBL" id="MBD1385045.1"/>
    </source>
</evidence>
<feature type="transmembrane region" description="Helical" evidence="1">
    <location>
        <begin position="247"/>
        <end position="265"/>
    </location>
</feature>
<evidence type="ECO:0000313" key="3">
    <source>
        <dbReference type="Proteomes" id="UP000618754"/>
    </source>
</evidence>
<gene>
    <name evidence="2" type="ORF">IDJ75_07120</name>
</gene>
<feature type="transmembrane region" description="Helical" evidence="1">
    <location>
        <begin position="395"/>
        <end position="416"/>
    </location>
</feature>